<organism evidence="1 2">
    <name type="scientific">Weissella ceti</name>
    <dbReference type="NCBI Taxonomy" id="759620"/>
    <lineage>
        <taxon>Bacteria</taxon>
        <taxon>Bacillati</taxon>
        <taxon>Bacillota</taxon>
        <taxon>Bacilli</taxon>
        <taxon>Lactobacillales</taxon>
        <taxon>Lactobacillaceae</taxon>
        <taxon>Weissella</taxon>
    </lineage>
</organism>
<evidence type="ECO:0000313" key="2">
    <source>
        <dbReference type="Proteomes" id="UP000029079"/>
    </source>
</evidence>
<gene>
    <name evidence="1" type="ORF">WS74_0317</name>
</gene>
<evidence type="ECO:0000313" key="1">
    <source>
        <dbReference type="EMBL" id="AIM62569.1"/>
    </source>
</evidence>
<name>A0A075TY47_9LACO</name>
<dbReference type="EMBL" id="CP009223">
    <property type="protein sequence ID" value="AIM62569.1"/>
    <property type="molecule type" value="Genomic_DNA"/>
</dbReference>
<dbReference type="KEGG" id="wci:WS105_0315"/>
<sequence length="62" mass="6999">MTSIGLAMIISVATCLLLPIKQHEMLIVRDKRQYLEKQAQQLQAIRHERAKGNASKQALSEP</sequence>
<reference evidence="2" key="2">
    <citation type="submission" date="2014-08" db="EMBL/GenBank/DDBJ databases">
        <title>Complete genome of Weissella ceti strain WS74 isolated from diseased rainbow trout in Brazil.</title>
        <authorList>
            <person name="Figueiredo H.C.P."/>
            <person name="Leal C.A.G."/>
            <person name="Pereira F.L."/>
            <person name="Soares S.C."/>
            <person name="Dorella F.A."/>
            <person name="Carvalho A.F."/>
            <person name="Azevedo V.A.C."/>
        </authorList>
    </citation>
    <scope>NUCLEOTIDE SEQUENCE [LARGE SCALE GENOMIC DNA]</scope>
    <source>
        <strain evidence="2">WS74</strain>
    </source>
</reference>
<reference evidence="1 2" key="1">
    <citation type="journal article" date="2014" name="Genome Announc.">
        <title>Complete Genome Sequences of Fish Pathogenic Weissella ceti Strains WS74 and WS105.</title>
        <authorList>
            <person name="Figueiredo H.C."/>
            <person name="Leal C.A."/>
            <person name="Dorella F.A."/>
            <person name="Carvalho A.F."/>
            <person name="Soares S.C."/>
            <person name="Pereira F.L."/>
            <person name="Azevedo V.A."/>
        </authorList>
    </citation>
    <scope>NUCLEOTIDE SEQUENCE [LARGE SCALE GENOMIC DNA]</scope>
    <source>
        <strain evidence="1 2">WS74</strain>
    </source>
</reference>
<dbReference type="AlphaFoldDB" id="A0A075TY47"/>
<dbReference type="PATRIC" id="fig|759620.7.peg.303"/>
<dbReference type="Proteomes" id="UP000029079">
    <property type="component" value="Chromosome"/>
</dbReference>
<proteinExistence type="predicted"/>
<dbReference type="KEGG" id="wce:WS08_0317"/>
<protein>
    <submittedName>
        <fullName evidence="1">Uncharacterized protein</fullName>
    </submittedName>
</protein>
<keyword evidence="2" id="KW-1185">Reference proteome</keyword>
<dbReference type="RefSeq" id="WP_144242015.1">
    <property type="nucleotide sequence ID" value="NZ_CP009223.1"/>
</dbReference>
<dbReference type="KEGG" id="wct:WS74_0317"/>
<accession>A0A075TY47</accession>